<dbReference type="PANTHER" id="PTHR23025">
    <property type="entry name" value="TRIACYLGLYCEROL LIPASE"/>
    <property type="match status" value="1"/>
</dbReference>
<dbReference type="GO" id="GO:0019433">
    <property type="term" value="P:triglyceride catabolic process"/>
    <property type="evidence" value="ECO:0007669"/>
    <property type="project" value="TreeGrafter"/>
</dbReference>
<keyword evidence="2" id="KW-0378">Hydrolase</keyword>
<dbReference type="SUPFAM" id="SSF53474">
    <property type="entry name" value="alpha/beta-Hydrolases"/>
    <property type="match status" value="1"/>
</dbReference>
<name>U1N478_9BACL</name>
<dbReference type="Gene3D" id="3.40.50.1820">
    <property type="entry name" value="alpha/beta hydrolase"/>
    <property type="match status" value="1"/>
</dbReference>
<evidence type="ECO:0000313" key="5">
    <source>
        <dbReference type="Proteomes" id="UP000016464"/>
    </source>
</evidence>
<dbReference type="RefSeq" id="WP_021065915.1">
    <property type="nucleotide sequence ID" value="NZ_ATCL01000014.1"/>
</dbReference>
<dbReference type="OrthoDB" id="9815425at2"/>
<dbReference type="Proteomes" id="UP000016464">
    <property type="component" value="Unassembled WGS sequence"/>
</dbReference>
<accession>U1N478</accession>
<dbReference type="InterPro" id="IPR013094">
    <property type="entry name" value="AB_hydrolase_3"/>
</dbReference>
<protein>
    <recommendedName>
        <fullName evidence="3">Alpha/beta hydrolase fold-3 domain-containing protein</fullName>
    </recommendedName>
</protein>
<dbReference type="EMBL" id="ATCL01000014">
    <property type="protein sequence ID" value="ERG67355.1"/>
    <property type="molecule type" value="Genomic_DNA"/>
</dbReference>
<dbReference type="InterPro" id="IPR029058">
    <property type="entry name" value="AB_hydrolase_fold"/>
</dbReference>
<dbReference type="GO" id="GO:0005829">
    <property type="term" value="C:cytosol"/>
    <property type="evidence" value="ECO:0007669"/>
    <property type="project" value="TreeGrafter"/>
</dbReference>
<sequence>MPVNPTIQFYLNQFQNQLSTTYDQLDPLELRRQEDAMMTRFQHREHVLDVEERWITLPNRSLPIRIYRSSRTLAPALVYYHGGGYVTGSLDTHDAICRTIANEADCTVISVGYRLAPEHKFPTAVYDSYEALVWIADHASELEIDAERIAVGGDSAGGTLATVSALMAIEQGRPLAMHQLLFYPVTGTEENLPLSLIEYATGYLLDEALIRWFQHQYFHDEAELTHPYASPIVSPHLAKLPPTTLLTAEYDPLRDLGRAYANKLISLGVPVTYQNYGGLIHGFVNYYTYVPEARRAVKESAQALGHAFHTQKTRP</sequence>
<feature type="domain" description="Alpha/beta hydrolase fold-3" evidence="3">
    <location>
        <begin position="77"/>
        <end position="284"/>
    </location>
</feature>
<dbReference type="STRING" id="1385984.GCA_000702565_00202"/>
<organism evidence="4 5">
    <name type="scientific">Exiguobacterium chiriqhucha RW-2</name>
    <dbReference type="NCBI Taxonomy" id="1345023"/>
    <lineage>
        <taxon>Bacteria</taxon>
        <taxon>Bacillati</taxon>
        <taxon>Bacillota</taxon>
        <taxon>Bacilli</taxon>
        <taxon>Bacillales</taxon>
        <taxon>Bacillales Family XII. Incertae Sedis</taxon>
        <taxon>Exiguobacterium</taxon>
    </lineage>
</organism>
<evidence type="ECO:0000259" key="3">
    <source>
        <dbReference type="Pfam" id="PF07859"/>
    </source>
</evidence>
<evidence type="ECO:0000313" key="4">
    <source>
        <dbReference type="EMBL" id="ERG67355.1"/>
    </source>
</evidence>
<reference evidence="4 5" key="1">
    <citation type="journal article" date="2013" name="Genome Announc.">
        <title>Draft Genome Sequence of Exiguobacterium pavilionensis Strain RW-2, with Wide Thermal, Salinity, and pH Tolerance, Isolated from Modern Freshwater Microbialites.</title>
        <authorList>
            <person name="White R.A.III."/>
            <person name="Grassa C.J."/>
            <person name="Suttle C.A."/>
        </authorList>
    </citation>
    <scope>NUCLEOTIDE SEQUENCE [LARGE SCALE GENOMIC DNA]</scope>
    <source>
        <strain evidence="4 5">RW-2</strain>
    </source>
</reference>
<keyword evidence="5" id="KW-1185">Reference proteome</keyword>
<comment type="similarity">
    <text evidence="1">Belongs to the 'GDXG' lipolytic enzyme family.</text>
</comment>
<dbReference type="PATRIC" id="fig|1345023.5.peg.752"/>
<dbReference type="eggNOG" id="COG0657">
    <property type="taxonomic scope" value="Bacteria"/>
</dbReference>
<evidence type="ECO:0000256" key="1">
    <source>
        <dbReference type="ARBA" id="ARBA00010515"/>
    </source>
</evidence>
<dbReference type="GO" id="GO:0004771">
    <property type="term" value="F:sterol ester esterase activity"/>
    <property type="evidence" value="ECO:0007669"/>
    <property type="project" value="TreeGrafter"/>
</dbReference>
<evidence type="ECO:0000256" key="2">
    <source>
        <dbReference type="ARBA" id="ARBA00022801"/>
    </source>
</evidence>
<gene>
    <name evidence="4" type="ORF">M467_08695</name>
</gene>
<dbReference type="Pfam" id="PF07859">
    <property type="entry name" value="Abhydrolase_3"/>
    <property type="match status" value="1"/>
</dbReference>
<proteinExistence type="inferred from homology"/>
<comment type="caution">
    <text evidence="4">The sequence shown here is derived from an EMBL/GenBank/DDBJ whole genome shotgun (WGS) entry which is preliminary data.</text>
</comment>
<dbReference type="PANTHER" id="PTHR23025:SF4">
    <property type="entry name" value="ALPHA_BETA HYDROLASE FOLD-3 DOMAIN-CONTAINING PROTEIN"/>
    <property type="match status" value="1"/>
</dbReference>
<dbReference type="AlphaFoldDB" id="U1N478"/>
<dbReference type="GO" id="GO:0004806">
    <property type="term" value="F:triacylglycerol lipase activity"/>
    <property type="evidence" value="ECO:0007669"/>
    <property type="project" value="TreeGrafter"/>
</dbReference>
<dbReference type="FunFam" id="3.40.50.1820:FF:000089">
    <property type="entry name" value="Alpha/beta hydrolase"/>
    <property type="match status" value="1"/>
</dbReference>